<accession>A0A2H5BM02</accession>
<sequence>MNRKRVTLAVAGAVLVATLATGCEDGPECLSGHTEVHLIPVFNGKTTTMTPVTEFECDEYAKETPNG</sequence>
<dbReference type="PROSITE" id="PS51257">
    <property type="entry name" value="PROKAR_LIPOPROTEIN"/>
    <property type="match status" value="1"/>
</dbReference>
<evidence type="ECO:0008006" key="3">
    <source>
        <dbReference type="Google" id="ProtNLM"/>
    </source>
</evidence>
<protein>
    <recommendedName>
        <fullName evidence="3">Lipoprotein</fullName>
    </recommendedName>
</protein>
<dbReference type="Proteomes" id="UP000240214">
    <property type="component" value="Segment"/>
</dbReference>
<evidence type="ECO:0000313" key="2">
    <source>
        <dbReference type="Proteomes" id="UP000240214"/>
    </source>
</evidence>
<name>A0A2H5BM02_9CAUD</name>
<keyword evidence="2" id="KW-1185">Reference proteome</keyword>
<evidence type="ECO:0000313" key="1">
    <source>
        <dbReference type="EMBL" id="AUG87311.1"/>
    </source>
</evidence>
<reference evidence="2" key="1">
    <citation type="submission" date="2017-11" db="EMBL/GenBank/DDBJ databases">
        <authorList>
            <person name="Han C.G."/>
        </authorList>
    </citation>
    <scope>NUCLEOTIDE SEQUENCE [LARGE SCALE GENOMIC DNA]</scope>
</reference>
<proteinExistence type="predicted"/>
<organism evidence="1 2">
    <name type="scientific">Streptomyces phage Rowa</name>
    <dbReference type="NCBI Taxonomy" id="2059883"/>
    <lineage>
        <taxon>Viruses</taxon>
        <taxon>Duplodnaviria</taxon>
        <taxon>Heunggongvirae</taxon>
        <taxon>Uroviricota</taxon>
        <taxon>Caudoviricetes</taxon>
        <taxon>Rowavirus</taxon>
        <taxon>Rowavirus rowa</taxon>
    </lineage>
</organism>
<dbReference type="EMBL" id="MG593803">
    <property type="protein sequence ID" value="AUG87311.1"/>
    <property type="molecule type" value="Genomic_DNA"/>
</dbReference>
<gene>
    <name evidence="1" type="ORF">SEA_ROWA_47</name>
</gene>